<dbReference type="GO" id="GO:0003677">
    <property type="term" value="F:DNA binding"/>
    <property type="evidence" value="ECO:0007669"/>
    <property type="project" value="UniProtKB-KW"/>
</dbReference>
<dbReference type="CDD" id="cd00038">
    <property type="entry name" value="CAP_ED"/>
    <property type="match status" value="1"/>
</dbReference>
<gene>
    <name evidence="7" type="ORF">GCM10017653_32320</name>
</gene>
<dbReference type="InterPro" id="IPR036388">
    <property type="entry name" value="WH-like_DNA-bd_sf"/>
</dbReference>
<accession>A0A9W6JXP4</accession>
<feature type="region of interest" description="Disordered" evidence="4">
    <location>
        <begin position="1"/>
        <end position="32"/>
    </location>
</feature>
<dbReference type="Proteomes" id="UP001143330">
    <property type="component" value="Unassembled WGS sequence"/>
</dbReference>
<comment type="caution">
    <text evidence="7">The sequence shown here is derived from an EMBL/GenBank/DDBJ whole genome shotgun (WGS) entry which is preliminary data.</text>
</comment>
<dbReference type="SMART" id="SM00100">
    <property type="entry name" value="cNMP"/>
    <property type="match status" value="1"/>
</dbReference>
<feature type="compositionally biased region" description="Basic and acidic residues" evidence="4">
    <location>
        <begin position="1"/>
        <end position="10"/>
    </location>
</feature>
<dbReference type="PANTHER" id="PTHR24567:SF28">
    <property type="entry name" value="LISTERIOLYSIN REGULATORY PROTEIN"/>
    <property type="match status" value="1"/>
</dbReference>
<dbReference type="PROSITE" id="PS50042">
    <property type="entry name" value="CNMP_BINDING_3"/>
    <property type="match status" value="1"/>
</dbReference>
<dbReference type="SUPFAM" id="SSF51206">
    <property type="entry name" value="cAMP-binding domain-like"/>
    <property type="match status" value="1"/>
</dbReference>
<feature type="domain" description="Cyclic nucleotide-binding" evidence="5">
    <location>
        <begin position="37"/>
        <end position="85"/>
    </location>
</feature>
<dbReference type="PROSITE" id="PS51063">
    <property type="entry name" value="HTH_CRP_2"/>
    <property type="match status" value="1"/>
</dbReference>
<feature type="domain" description="HTH crp-type" evidence="6">
    <location>
        <begin position="143"/>
        <end position="217"/>
    </location>
</feature>
<dbReference type="PRINTS" id="PR00034">
    <property type="entry name" value="HTHCRP"/>
</dbReference>
<proteinExistence type="predicted"/>
<evidence type="ECO:0000256" key="3">
    <source>
        <dbReference type="ARBA" id="ARBA00023163"/>
    </source>
</evidence>
<dbReference type="InterPro" id="IPR018335">
    <property type="entry name" value="Tscrpt_reg_HTH_Crp-type_CS"/>
</dbReference>
<dbReference type="InterPro" id="IPR050397">
    <property type="entry name" value="Env_Response_Regulators"/>
</dbReference>
<reference evidence="7" key="2">
    <citation type="submission" date="2023-01" db="EMBL/GenBank/DDBJ databases">
        <authorList>
            <person name="Sun Q."/>
            <person name="Evtushenko L."/>
        </authorList>
    </citation>
    <scope>NUCLEOTIDE SEQUENCE</scope>
    <source>
        <strain evidence="7">VKM B-2789</strain>
    </source>
</reference>
<evidence type="ECO:0000256" key="2">
    <source>
        <dbReference type="ARBA" id="ARBA00023125"/>
    </source>
</evidence>
<dbReference type="PROSITE" id="PS00042">
    <property type="entry name" value="HTH_CRP_1"/>
    <property type="match status" value="1"/>
</dbReference>
<dbReference type="Gene3D" id="1.10.10.10">
    <property type="entry name" value="Winged helix-like DNA-binding domain superfamily/Winged helix DNA-binding domain"/>
    <property type="match status" value="1"/>
</dbReference>
<dbReference type="GO" id="GO:0005829">
    <property type="term" value="C:cytosol"/>
    <property type="evidence" value="ECO:0007669"/>
    <property type="project" value="TreeGrafter"/>
</dbReference>
<reference evidence="7" key="1">
    <citation type="journal article" date="2014" name="Int. J. Syst. Evol. Microbiol.">
        <title>Complete genome sequence of Corynebacterium casei LMG S-19264T (=DSM 44701T), isolated from a smear-ripened cheese.</title>
        <authorList>
            <consortium name="US DOE Joint Genome Institute (JGI-PGF)"/>
            <person name="Walter F."/>
            <person name="Albersmeier A."/>
            <person name="Kalinowski J."/>
            <person name="Ruckert C."/>
        </authorList>
    </citation>
    <scope>NUCLEOTIDE SEQUENCE</scope>
    <source>
        <strain evidence="7">VKM B-2789</strain>
    </source>
</reference>
<dbReference type="GO" id="GO:0003700">
    <property type="term" value="F:DNA-binding transcription factor activity"/>
    <property type="evidence" value="ECO:0007669"/>
    <property type="project" value="InterPro"/>
</dbReference>
<keyword evidence="2" id="KW-0238">DNA-binding</keyword>
<evidence type="ECO:0000256" key="4">
    <source>
        <dbReference type="SAM" id="MobiDB-lite"/>
    </source>
</evidence>
<dbReference type="InterPro" id="IPR018490">
    <property type="entry name" value="cNMP-bd_dom_sf"/>
</dbReference>
<keyword evidence="1" id="KW-0805">Transcription regulation</keyword>
<dbReference type="SUPFAM" id="SSF46785">
    <property type="entry name" value="Winged helix' DNA-binding domain"/>
    <property type="match status" value="1"/>
</dbReference>
<dbReference type="Pfam" id="PF00027">
    <property type="entry name" value="cNMP_binding"/>
    <property type="match status" value="1"/>
</dbReference>
<evidence type="ECO:0000256" key="1">
    <source>
        <dbReference type="ARBA" id="ARBA00023015"/>
    </source>
</evidence>
<sequence>MRQAIEDRIGTSHGTSTMRGSIHAGGPAEHPVPGTRVPAHTTLLHEGDPARRIMEVAEGAVMLTKLLPDGRRQVVELLGPGDMFGLACGDAYACSAETLTASLVVPHERGALERDAALAARLLRRFESQLCTMHAHALALGRMSALERVAFFLLRLMPEPAPGAPRDGSVHIAMTRQEIADFLGLTLETVSRAFSELKRRGLVALLRADEVRIRDRGSMQRLAGAA</sequence>
<evidence type="ECO:0008006" key="9">
    <source>
        <dbReference type="Google" id="ProtNLM"/>
    </source>
</evidence>
<keyword evidence="3" id="KW-0804">Transcription</keyword>
<evidence type="ECO:0000313" key="7">
    <source>
        <dbReference type="EMBL" id="GLK85162.1"/>
    </source>
</evidence>
<dbReference type="EMBL" id="BSFM01000014">
    <property type="protein sequence ID" value="GLK85162.1"/>
    <property type="molecule type" value="Genomic_DNA"/>
</dbReference>
<dbReference type="RefSeq" id="WP_213364981.1">
    <property type="nucleotide sequence ID" value="NZ_BSFM01000014.1"/>
</dbReference>
<dbReference type="InterPro" id="IPR014710">
    <property type="entry name" value="RmlC-like_jellyroll"/>
</dbReference>
<dbReference type="Gene3D" id="2.60.120.10">
    <property type="entry name" value="Jelly Rolls"/>
    <property type="match status" value="1"/>
</dbReference>
<organism evidence="7 8">
    <name type="scientific">Ancylobacter defluvii</name>
    <dbReference type="NCBI Taxonomy" id="1282440"/>
    <lineage>
        <taxon>Bacteria</taxon>
        <taxon>Pseudomonadati</taxon>
        <taxon>Pseudomonadota</taxon>
        <taxon>Alphaproteobacteria</taxon>
        <taxon>Hyphomicrobiales</taxon>
        <taxon>Xanthobacteraceae</taxon>
        <taxon>Ancylobacter</taxon>
    </lineage>
</organism>
<evidence type="ECO:0000259" key="5">
    <source>
        <dbReference type="PROSITE" id="PS50042"/>
    </source>
</evidence>
<protein>
    <recommendedName>
        <fullName evidence="9">Crp/Fnr family transcriptional regulator</fullName>
    </recommendedName>
</protein>
<dbReference type="SMART" id="SM00419">
    <property type="entry name" value="HTH_CRP"/>
    <property type="match status" value="1"/>
</dbReference>
<dbReference type="Pfam" id="PF13545">
    <property type="entry name" value="HTH_Crp_2"/>
    <property type="match status" value="1"/>
</dbReference>
<dbReference type="InterPro" id="IPR000595">
    <property type="entry name" value="cNMP-bd_dom"/>
</dbReference>
<dbReference type="CDD" id="cd00092">
    <property type="entry name" value="HTH_CRP"/>
    <property type="match status" value="1"/>
</dbReference>
<name>A0A9W6JXP4_9HYPH</name>
<evidence type="ECO:0000313" key="8">
    <source>
        <dbReference type="Proteomes" id="UP001143330"/>
    </source>
</evidence>
<dbReference type="InterPro" id="IPR012318">
    <property type="entry name" value="HTH_CRP"/>
</dbReference>
<dbReference type="InterPro" id="IPR036390">
    <property type="entry name" value="WH_DNA-bd_sf"/>
</dbReference>
<dbReference type="AlphaFoldDB" id="A0A9W6JXP4"/>
<dbReference type="PANTHER" id="PTHR24567">
    <property type="entry name" value="CRP FAMILY TRANSCRIPTIONAL REGULATORY PROTEIN"/>
    <property type="match status" value="1"/>
</dbReference>
<keyword evidence="8" id="KW-1185">Reference proteome</keyword>
<evidence type="ECO:0000259" key="6">
    <source>
        <dbReference type="PROSITE" id="PS51063"/>
    </source>
</evidence>